<keyword evidence="1" id="KW-0812">Transmembrane</keyword>
<proteinExistence type="predicted"/>
<gene>
    <name evidence="3" type="ORF">CAPTEDRAFT_208493</name>
</gene>
<evidence type="ECO:0000313" key="4">
    <source>
        <dbReference type="EnsemblMetazoa" id="CapteP208493"/>
    </source>
</evidence>
<evidence type="ECO:0000256" key="2">
    <source>
        <dbReference type="SAM" id="SignalP"/>
    </source>
</evidence>
<reference evidence="3 5" key="2">
    <citation type="journal article" date="2013" name="Nature">
        <title>Insights into bilaterian evolution from three spiralian genomes.</title>
        <authorList>
            <person name="Simakov O."/>
            <person name="Marletaz F."/>
            <person name="Cho S.J."/>
            <person name="Edsinger-Gonzales E."/>
            <person name="Havlak P."/>
            <person name="Hellsten U."/>
            <person name="Kuo D.H."/>
            <person name="Larsson T."/>
            <person name="Lv J."/>
            <person name="Arendt D."/>
            <person name="Savage R."/>
            <person name="Osoegawa K."/>
            <person name="de Jong P."/>
            <person name="Grimwood J."/>
            <person name="Chapman J.A."/>
            <person name="Shapiro H."/>
            <person name="Aerts A."/>
            <person name="Otillar R.P."/>
            <person name="Terry A.Y."/>
            <person name="Boore J.L."/>
            <person name="Grigoriev I.V."/>
            <person name="Lindberg D.R."/>
            <person name="Seaver E.C."/>
            <person name="Weisblat D.A."/>
            <person name="Putnam N.H."/>
            <person name="Rokhsar D.S."/>
        </authorList>
    </citation>
    <scope>NUCLEOTIDE SEQUENCE</scope>
    <source>
        <strain evidence="3 5">I ESC-2004</strain>
    </source>
</reference>
<sequence>MGAGIRSPRTPRCVVAFLLSLSALPCFEACSIDNNGKPLKKHSRQEIVYMAPITVSGQTVSRNIATNTVEVDVNCVYKSNETMPFRITIAGGAIRNTCQSPSLEINNKTYIFNLKPSDNNEYEIFEPDVMNFGYWLASPSHKEEASNVCGAELRNMQGSVTYFDAYCPETRPNVACFRMESSKSAALTTNALLVSIITLLGYVFIS</sequence>
<dbReference type="AlphaFoldDB" id="R7TZE0"/>
<keyword evidence="5" id="KW-1185">Reference proteome</keyword>
<keyword evidence="2" id="KW-0732">Signal</keyword>
<organism evidence="3">
    <name type="scientific">Capitella teleta</name>
    <name type="common">Polychaete worm</name>
    <dbReference type="NCBI Taxonomy" id="283909"/>
    <lineage>
        <taxon>Eukaryota</taxon>
        <taxon>Metazoa</taxon>
        <taxon>Spiralia</taxon>
        <taxon>Lophotrochozoa</taxon>
        <taxon>Annelida</taxon>
        <taxon>Polychaeta</taxon>
        <taxon>Sedentaria</taxon>
        <taxon>Scolecida</taxon>
        <taxon>Capitellidae</taxon>
        <taxon>Capitella</taxon>
    </lineage>
</organism>
<protein>
    <recommendedName>
        <fullName evidence="6">ZP domain-containing protein</fullName>
    </recommendedName>
</protein>
<keyword evidence="1" id="KW-1133">Transmembrane helix</keyword>
<feature type="signal peptide" evidence="2">
    <location>
        <begin position="1"/>
        <end position="29"/>
    </location>
</feature>
<keyword evidence="1" id="KW-0472">Membrane</keyword>
<accession>R7TZE0</accession>
<feature type="transmembrane region" description="Helical" evidence="1">
    <location>
        <begin position="185"/>
        <end position="205"/>
    </location>
</feature>
<evidence type="ECO:0000313" key="5">
    <source>
        <dbReference type="Proteomes" id="UP000014760"/>
    </source>
</evidence>
<reference evidence="4" key="3">
    <citation type="submission" date="2015-06" db="UniProtKB">
        <authorList>
            <consortium name="EnsemblMetazoa"/>
        </authorList>
    </citation>
    <scope>IDENTIFICATION</scope>
</reference>
<evidence type="ECO:0000313" key="3">
    <source>
        <dbReference type="EMBL" id="ELT99002.1"/>
    </source>
</evidence>
<dbReference type="EMBL" id="AMQN01010218">
    <property type="status" value="NOT_ANNOTATED_CDS"/>
    <property type="molecule type" value="Genomic_DNA"/>
</dbReference>
<dbReference type="EMBL" id="KB307321">
    <property type="protein sequence ID" value="ELT99002.1"/>
    <property type="molecule type" value="Genomic_DNA"/>
</dbReference>
<feature type="chain" id="PRO_5008787493" description="ZP domain-containing protein" evidence="2">
    <location>
        <begin position="30"/>
        <end position="206"/>
    </location>
</feature>
<reference evidence="5" key="1">
    <citation type="submission" date="2012-12" db="EMBL/GenBank/DDBJ databases">
        <authorList>
            <person name="Hellsten U."/>
            <person name="Grimwood J."/>
            <person name="Chapman J.A."/>
            <person name="Shapiro H."/>
            <person name="Aerts A."/>
            <person name="Otillar R.P."/>
            <person name="Terry A.Y."/>
            <person name="Boore J.L."/>
            <person name="Simakov O."/>
            <person name="Marletaz F."/>
            <person name="Cho S.-J."/>
            <person name="Edsinger-Gonzales E."/>
            <person name="Havlak P."/>
            <person name="Kuo D.-H."/>
            <person name="Larsson T."/>
            <person name="Lv J."/>
            <person name="Arendt D."/>
            <person name="Savage R."/>
            <person name="Osoegawa K."/>
            <person name="de Jong P."/>
            <person name="Lindberg D.R."/>
            <person name="Seaver E.C."/>
            <person name="Weisblat D.A."/>
            <person name="Putnam N.H."/>
            <person name="Grigoriev I.V."/>
            <person name="Rokhsar D.S."/>
        </authorList>
    </citation>
    <scope>NUCLEOTIDE SEQUENCE</scope>
    <source>
        <strain evidence="5">I ESC-2004</strain>
    </source>
</reference>
<dbReference type="HOGENOM" id="CLU_1333058_0_0_1"/>
<name>R7TZE0_CAPTE</name>
<evidence type="ECO:0008006" key="6">
    <source>
        <dbReference type="Google" id="ProtNLM"/>
    </source>
</evidence>
<dbReference type="EnsemblMetazoa" id="CapteT208493">
    <property type="protein sequence ID" value="CapteP208493"/>
    <property type="gene ID" value="CapteG208493"/>
</dbReference>
<dbReference type="Proteomes" id="UP000014760">
    <property type="component" value="Unassembled WGS sequence"/>
</dbReference>
<evidence type="ECO:0000256" key="1">
    <source>
        <dbReference type="SAM" id="Phobius"/>
    </source>
</evidence>